<dbReference type="AlphaFoldDB" id="A0A1R3KDP3"/>
<organism evidence="1 2">
    <name type="scientific">Corchorus capsularis</name>
    <name type="common">Jute</name>
    <dbReference type="NCBI Taxonomy" id="210143"/>
    <lineage>
        <taxon>Eukaryota</taxon>
        <taxon>Viridiplantae</taxon>
        <taxon>Streptophyta</taxon>
        <taxon>Embryophyta</taxon>
        <taxon>Tracheophyta</taxon>
        <taxon>Spermatophyta</taxon>
        <taxon>Magnoliopsida</taxon>
        <taxon>eudicotyledons</taxon>
        <taxon>Gunneridae</taxon>
        <taxon>Pentapetalae</taxon>
        <taxon>rosids</taxon>
        <taxon>malvids</taxon>
        <taxon>Malvales</taxon>
        <taxon>Malvaceae</taxon>
        <taxon>Grewioideae</taxon>
        <taxon>Apeibeae</taxon>
        <taxon>Corchorus</taxon>
    </lineage>
</organism>
<accession>A0A1R3KDP3</accession>
<name>A0A1R3KDP3_COCAP</name>
<proteinExistence type="predicted"/>
<keyword evidence="2" id="KW-1185">Reference proteome</keyword>
<evidence type="ECO:0000313" key="2">
    <source>
        <dbReference type="Proteomes" id="UP000188268"/>
    </source>
</evidence>
<sequence length="53" mass="5708">MAPAGPSLPPPLNDKISDLTIGVQTVGRRGFEDDLQDRIVEIILTSTTLKLGF</sequence>
<evidence type="ECO:0000313" key="1">
    <source>
        <dbReference type="EMBL" id="OMP05159.1"/>
    </source>
</evidence>
<gene>
    <name evidence="1" type="ORF">CCACVL1_02037</name>
</gene>
<dbReference type="EMBL" id="AWWV01005488">
    <property type="protein sequence ID" value="OMP05159.1"/>
    <property type="molecule type" value="Genomic_DNA"/>
</dbReference>
<protein>
    <submittedName>
        <fullName evidence="1">Uncharacterized protein</fullName>
    </submittedName>
</protein>
<reference evidence="1 2" key="1">
    <citation type="submission" date="2013-09" db="EMBL/GenBank/DDBJ databases">
        <title>Corchorus capsularis genome sequencing.</title>
        <authorList>
            <person name="Alam M."/>
            <person name="Haque M.S."/>
            <person name="Islam M.S."/>
            <person name="Emdad E.M."/>
            <person name="Islam M.M."/>
            <person name="Ahmed B."/>
            <person name="Halim A."/>
            <person name="Hossen Q.M.M."/>
            <person name="Hossain M.Z."/>
            <person name="Ahmed R."/>
            <person name="Khan M.M."/>
            <person name="Islam R."/>
            <person name="Rashid M.M."/>
            <person name="Khan S.A."/>
            <person name="Rahman M.S."/>
            <person name="Alam M."/>
        </authorList>
    </citation>
    <scope>NUCLEOTIDE SEQUENCE [LARGE SCALE GENOMIC DNA]</scope>
    <source>
        <strain evidence="2">cv. CVL-1</strain>
        <tissue evidence="1">Whole seedling</tissue>
    </source>
</reference>
<dbReference type="Proteomes" id="UP000188268">
    <property type="component" value="Unassembled WGS sequence"/>
</dbReference>
<comment type="caution">
    <text evidence="1">The sequence shown here is derived from an EMBL/GenBank/DDBJ whole genome shotgun (WGS) entry which is preliminary data.</text>
</comment>
<dbReference type="Gramene" id="OMP05159">
    <property type="protein sequence ID" value="OMP05159"/>
    <property type="gene ID" value="CCACVL1_02037"/>
</dbReference>